<dbReference type="EMBL" id="NHTK01000064">
    <property type="protein sequence ID" value="PPR08255.1"/>
    <property type="molecule type" value="Genomic_DNA"/>
</dbReference>
<gene>
    <name evidence="1" type="ORF">CVT24_001297</name>
</gene>
<evidence type="ECO:0000313" key="2">
    <source>
        <dbReference type="Proteomes" id="UP000284842"/>
    </source>
</evidence>
<name>A0A409YZ00_9AGAR</name>
<evidence type="ECO:0000313" key="1">
    <source>
        <dbReference type="EMBL" id="PPR08255.1"/>
    </source>
</evidence>
<dbReference type="OrthoDB" id="2889066at2759"/>
<accession>A0A409YZ00</accession>
<organism evidence="1 2">
    <name type="scientific">Panaeolus cyanescens</name>
    <dbReference type="NCBI Taxonomy" id="181874"/>
    <lineage>
        <taxon>Eukaryota</taxon>
        <taxon>Fungi</taxon>
        <taxon>Dikarya</taxon>
        <taxon>Basidiomycota</taxon>
        <taxon>Agaricomycotina</taxon>
        <taxon>Agaricomycetes</taxon>
        <taxon>Agaricomycetidae</taxon>
        <taxon>Agaricales</taxon>
        <taxon>Agaricineae</taxon>
        <taxon>Galeropsidaceae</taxon>
        <taxon>Panaeolus</taxon>
    </lineage>
</organism>
<dbReference type="AlphaFoldDB" id="A0A409YZ00"/>
<dbReference type="Proteomes" id="UP000284842">
    <property type="component" value="Unassembled WGS sequence"/>
</dbReference>
<proteinExistence type="predicted"/>
<sequence>MYDVEGPPLPPELVHYIFELAATNPDDPYHPHLHILLVCKLIYQEFKPVIYRTVVLEDYSELTEFPLDACRYIQNLSIDAVRWPMKDFFSHCTTLKSFHSYDLSPDDLSGDDEFNMLPPSTRLTSLWAPPGWETSRACDRVLVRDQFVHLTHLNTVHGLSALSMLRMLVNTLGGLKSLTHLAMQYVSLDGMGLFEQILTTQSALKVIVLVRYDWHMQDPEYDVDYMTPLQKEDERIVRLVDDTSDDEYESQVVDEWLARIYRHRLDLWDFAEALKEARRDGHFRDPRRATGWIFRECLWELLSSEGVAKLSRRSELWYEYLDYTKEW</sequence>
<keyword evidence="2" id="KW-1185">Reference proteome</keyword>
<protein>
    <submittedName>
        <fullName evidence="1">Uncharacterized protein</fullName>
    </submittedName>
</protein>
<reference evidence="1 2" key="1">
    <citation type="journal article" date="2018" name="Evol. Lett.">
        <title>Horizontal gene cluster transfer increased hallucinogenic mushroom diversity.</title>
        <authorList>
            <person name="Reynolds H.T."/>
            <person name="Vijayakumar V."/>
            <person name="Gluck-Thaler E."/>
            <person name="Korotkin H.B."/>
            <person name="Matheny P.B."/>
            <person name="Slot J.C."/>
        </authorList>
    </citation>
    <scope>NUCLEOTIDE SEQUENCE [LARGE SCALE GENOMIC DNA]</scope>
    <source>
        <strain evidence="1 2">2629</strain>
    </source>
</reference>
<comment type="caution">
    <text evidence="1">The sequence shown here is derived from an EMBL/GenBank/DDBJ whole genome shotgun (WGS) entry which is preliminary data.</text>
</comment>
<dbReference type="InParanoid" id="A0A409YZ00"/>